<proteinExistence type="predicted"/>
<dbReference type="Gene3D" id="3.90.550.10">
    <property type="entry name" value="Spore Coat Polysaccharide Biosynthesis Protein SpsA, Chain A"/>
    <property type="match status" value="1"/>
</dbReference>
<dbReference type="RefSeq" id="WP_181601358.1">
    <property type="nucleotide sequence ID" value="NZ_CP059378.1"/>
</dbReference>
<protein>
    <submittedName>
        <fullName evidence="2">Glycosyltransferase</fullName>
    </submittedName>
</protein>
<evidence type="ECO:0000313" key="2">
    <source>
        <dbReference type="EMBL" id="QLY79135.1"/>
    </source>
</evidence>
<dbReference type="InterPro" id="IPR029044">
    <property type="entry name" value="Nucleotide-diphossugar_trans"/>
</dbReference>
<reference evidence="2 3" key="1">
    <citation type="submission" date="2020-07" db="EMBL/GenBank/DDBJ databases">
        <title>Electron transfer.</title>
        <authorList>
            <person name="Huang L."/>
            <person name="Liu X."/>
            <person name="Zhou S."/>
        </authorList>
    </citation>
    <scope>NUCLEOTIDE SEQUENCE [LARGE SCALE GENOMIC DNA]</scope>
    <source>
        <strain evidence="2 3">Lx1</strain>
    </source>
</reference>
<keyword evidence="2" id="KW-0808">Transferase</keyword>
<dbReference type="AlphaFoldDB" id="A0A7D6ZZ63"/>
<dbReference type="SUPFAM" id="SSF53448">
    <property type="entry name" value="Nucleotide-diphospho-sugar transferases"/>
    <property type="match status" value="1"/>
</dbReference>
<dbReference type="InterPro" id="IPR001173">
    <property type="entry name" value="Glyco_trans_2-like"/>
</dbReference>
<evidence type="ECO:0000313" key="3">
    <source>
        <dbReference type="Proteomes" id="UP000512286"/>
    </source>
</evidence>
<dbReference type="EMBL" id="CP059378">
    <property type="protein sequence ID" value="QLY79135.1"/>
    <property type="molecule type" value="Genomic_DNA"/>
</dbReference>
<gene>
    <name evidence="2" type="ORF">HZF06_18930</name>
</gene>
<dbReference type="Proteomes" id="UP000512286">
    <property type="component" value="Chromosome"/>
</dbReference>
<organism evidence="2 3">
    <name type="scientific">Clostridium intestinale</name>
    <dbReference type="NCBI Taxonomy" id="36845"/>
    <lineage>
        <taxon>Bacteria</taxon>
        <taxon>Bacillati</taxon>
        <taxon>Bacillota</taxon>
        <taxon>Clostridia</taxon>
        <taxon>Eubacteriales</taxon>
        <taxon>Clostridiaceae</taxon>
        <taxon>Clostridium</taxon>
    </lineage>
</organism>
<evidence type="ECO:0000259" key="1">
    <source>
        <dbReference type="Pfam" id="PF00535"/>
    </source>
</evidence>
<dbReference type="GO" id="GO:0016740">
    <property type="term" value="F:transferase activity"/>
    <property type="evidence" value="ECO:0007669"/>
    <property type="project" value="UniProtKB-KW"/>
</dbReference>
<dbReference type="KEGG" id="cint:HZF06_18930"/>
<name>A0A7D6ZZ63_9CLOT</name>
<feature type="domain" description="Glycosyltransferase 2-like" evidence="1">
    <location>
        <begin position="9"/>
        <end position="173"/>
    </location>
</feature>
<accession>A0A7D6ZZ63</accession>
<sequence>MRNYKINLICPLYKAEKYIKDLHKSLIKQKGNFILNIKYVLTNSKNDNTQKILNELKVNYSAIEPKEFSHSLTREKEAMNSDGDIIVFITQDIRIKDENWLSKLTEPIINGECEASFSRQLCDNKSIERYTRINNYPEDSRVVSKADIDRLGIMTFFFSDASSATSTKIFKELNGYDGKNMPTNEDMYFAYKLINSGYRIKYCADSQVIHCHDYKFSELFSRYYTQGMFLKQNPYLMQYGANSSAFKMLNLVVRESLKEGNFKAFFNIIPNFSARFLGDKFGKSYEKKFFKKSSQK</sequence>
<dbReference type="Pfam" id="PF00535">
    <property type="entry name" value="Glycos_transf_2"/>
    <property type="match status" value="1"/>
</dbReference>